<organism evidence="3 4">
    <name type="scientific">Orbilia blumenaviensis</name>
    <dbReference type="NCBI Taxonomy" id="1796055"/>
    <lineage>
        <taxon>Eukaryota</taxon>
        <taxon>Fungi</taxon>
        <taxon>Dikarya</taxon>
        <taxon>Ascomycota</taxon>
        <taxon>Pezizomycotina</taxon>
        <taxon>Orbiliomycetes</taxon>
        <taxon>Orbiliales</taxon>
        <taxon>Orbiliaceae</taxon>
        <taxon>Orbilia</taxon>
    </lineage>
</organism>
<protein>
    <recommendedName>
        <fullName evidence="2">Nucleoside phosphorylase domain-containing protein</fullName>
    </recommendedName>
</protein>
<evidence type="ECO:0000259" key="2">
    <source>
        <dbReference type="Pfam" id="PF01048"/>
    </source>
</evidence>
<gene>
    <name evidence="3" type="ORF">TWF730_002521</name>
</gene>
<dbReference type="PANTHER" id="PTHR46082">
    <property type="entry name" value="ATP/GTP-BINDING PROTEIN-RELATED"/>
    <property type="match status" value="1"/>
</dbReference>
<dbReference type="PANTHER" id="PTHR46082:SF6">
    <property type="entry name" value="AAA+ ATPASE DOMAIN-CONTAINING PROTEIN-RELATED"/>
    <property type="match status" value="1"/>
</dbReference>
<sequence length="503" mass="55851">MSNDLRVWIEPKSHSIEGHTAKCSLYFNDRIIWGPRHCHNNTVRLRDALNAADPRFRLDVSPKGKTIEGHTYAISVKAGDRLYLDRLSTHGHMLELCNAIEECLAAERRKVSQNTPNPVPELPPPSQAPRPSPPRHQPGPSETPPPVSSPHHPPTPPESPNSKASTRPSSRHGFEIAIICALRVEHDAVEAFLDEEFEIDGFSYGKAPGDYNAYTTGRIGSKPVVLAYMPNMGKAAAAVVSSQLHMSFTRLKVVFLVGICGAAPMDSRDRQTFLGDIMISTAVIQFDFGRQYADGFIRKNTLEDNLGRANPEIRSFLQKLEGKSTTKRLELKTLQYVTDLWTRDDEYVYPADDGNDDNLYSAEYRHKHQDSSFCSICAKCRLPNDPVCDIAKESSCAVLGCSAEHLVKRKARKFTGPCFHFGRFASGDSVMKCGIYRDKIVAKEKVIAFEMEGAGSWDSIPTVIMKGACDYADSHKNKAWQRYAAATAAAGMKAVMEEWRSSS</sequence>
<evidence type="ECO:0000256" key="1">
    <source>
        <dbReference type="SAM" id="MobiDB-lite"/>
    </source>
</evidence>
<dbReference type="Gene3D" id="3.40.50.1580">
    <property type="entry name" value="Nucleoside phosphorylase domain"/>
    <property type="match status" value="1"/>
</dbReference>
<dbReference type="Proteomes" id="UP001373714">
    <property type="component" value="Unassembled WGS sequence"/>
</dbReference>
<comment type="caution">
    <text evidence="3">The sequence shown here is derived from an EMBL/GenBank/DDBJ whole genome shotgun (WGS) entry which is preliminary data.</text>
</comment>
<feature type="region of interest" description="Disordered" evidence="1">
    <location>
        <begin position="111"/>
        <end position="169"/>
    </location>
</feature>
<dbReference type="AlphaFoldDB" id="A0AAV9UAX1"/>
<name>A0AAV9UAX1_9PEZI</name>
<feature type="domain" description="Nucleoside phosphorylase" evidence="2">
    <location>
        <begin position="176"/>
        <end position="319"/>
    </location>
</feature>
<dbReference type="GO" id="GO:0003824">
    <property type="term" value="F:catalytic activity"/>
    <property type="evidence" value="ECO:0007669"/>
    <property type="project" value="InterPro"/>
</dbReference>
<proteinExistence type="predicted"/>
<accession>A0AAV9UAX1</accession>
<dbReference type="InterPro" id="IPR035994">
    <property type="entry name" value="Nucleoside_phosphorylase_sf"/>
</dbReference>
<dbReference type="EMBL" id="JAVHNS010000012">
    <property type="protein sequence ID" value="KAK6338458.1"/>
    <property type="molecule type" value="Genomic_DNA"/>
</dbReference>
<reference evidence="3 4" key="1">
    <citation type="submission" date="2019-10" db="EMBL/GenBank/DDBJ databases">
        <authorList>
            <person name="Palmer J.M."/>
        </authorList>
    </citation>
    <scope>NUCLEOTIDE SEQUENCE [LARGE SCALE GENOMIC DNA]</scope>
    <source>
        <strain evidence="3 4">TWF730</strain>
    </source>
</reference>
<keyword evidence="4" id="KW-1185">Reference proteome</keyword>
<evidence type="ECO:0000313" key="3">
    <source>
        <dbReference type="EMBL" id="KAK6338458.1"/>
    </source>
</evidence>
<feature type="compositionally biased region" description="Pro residues" evidence="1">
    <location>
        <begin position="117"/>
        <end position="159"/>
    </location>
</feature>
<dbReference type="GO" id="GO:0009116">
    <property type="term" value="P:nucleoside metabolic process"/>
    <property type="evidence" value="ECO:0007669"/>
    <property type="project" value="InterPro"/>
</dbReference>
<dbReference type="Pfam" id="PF01048">
    <property type="entry name" value="PNP_UDP_1"/>
    <property type="match status" value="1"/>
</dbReference>
<dbReference type="SUPFAM" id="SSF53167">
    <property type="entry name" value="Purine and uridine phosphorylases"/>
    <property type="match status" value="1"/>
</dbReference>
<dbReference type="InterPro" id="IPR053137">
    <property type="entry name" value="NLR-like"/>
</dbReference>
<dbReference type="InterPro" id="IPR000845">
    <property type="entry name" value="Nucleoside_phosphorylase_d"/>
</dbReference>
<evidence type="ECO:0000313" key="4">
    <source>
        <dbReference type="Proteomes" id="UP001373714"/>
    </source>
</evidence>